<dbReference type="GO" id="GO:0003964">
    <property type="term" value="F:RNA-directed DNA polymerase activity"/>
    <property type="evidence" value="ECO:0007669"/>
    <property type="project" value="UniProtKB-KW"/>
</dbReference>
<dbReference type="PANTHER" id="PTHR33064">
    <property type="entry name" value="POL PROTEIN"/>
    <property type="match status" value="1"/>
</dbReference>
<evidence type="ECO:0000313" key="11">
    <source>
        <dbReference type="Proteomes" id="UP001165121"/>
    </source>
</evidence>
<proteinExistence type="predicted"/>
<feature type="region of interest" description="Disordered" evidence="7">
    <location>
        <begin position="304"/>
        <end position="328"/>
    </location>
</feature>
<dbReference type="Pfam" id="PF13975">
    <property type="entry name" value="gag-asp_proteas"/>
    <property type="match status" value="1"/>
</dbReference>
<keyword evidence="2" id="KW-0548">Nucleotidyltransferase</keyword>
<reference evidence="10" key="1">
    <citation type="submission" date="2023-04" db="EMBL/GenBank/DDBJ databases">
        <title>Phytophthora fragariaefolia NBRC 109709.</title>
        <authorList>
            <person name="Ichikawa N."/>
            <person name="Sato H."/>
            <person name="Tonouchi N."/>
        </authorList>
    </citation>
    <scope>NUCLEOTIDE SEQUENCE</scope>
    <source>
        <strain evidence="10">NBRC 109709</strain>
    </source>
</reference>
<evidence type="ECO:0000256" key="7">
    <source>
        <dbReference type="SAM" id="MobiDB-lite"/>
    </source>
</evidence>
<dbReference type="SUPFAM" id="SSF53098">
    <property type="entry name" value="Ribonuclease H-like"/>
    <property type="match status" value="1"/>
</dbReference>
<keyword evidence="6" id="KW-0695">RNA-directed DNA polymerase</keyword>
<keyword evidence="5" id="KW-0229">DNA integration</keyword>
<dbReference type="EMBL" id="BSXT01000876">
    <property type="protein sequence ID" value="GMF35588.1"/>
    <property type="molecule type" value="Genomic_DNA"/>
</dbReference>
<evidence type="ECO:0000256" key="3">
    <source>
        <dbReference type="ARBA" id="ARBA00022842"/>
    </source>
</evidence>
<dbReference type="InterPro" id="IPR051320">
    <property type="entry name" value="Viral_Replic_Matur_Polypro"/>
</dbReference>
<keyword evidence="3" id="KW-0460">Magnesium</keyword>
<feature type="region of interest" description="Disordered" evidence="7">
    <location>
        <begin position="213"/>
        <end position="261"/>
    </location>
</feature>
<keyword evidence="4" id="KW-0694">RNA-binding</keyword>
<feature type="compositionally biased region" description="Acidic residues" evidence="7">
    <location>
        <begin position="358"/>
        <end position="369"/>
    </location>
</feature>
<comment type="caution">
    <text evidence="10">The sequence shown here is derived from an EMBL/GenBank/DDBJ whole genome shotgun (WGS) entry which is preliminary data.</text>
</comment>
<evidence type="ECO:0000256" key="5">
    <source>
        <dbReference type="ARBA" id="ARBA00022908"/>
    </source>
</evidence>
<gene>
    <name evidence="10" type="ORF">Pfra01_000946300</name>
</gene>
<evidence type="ECO:0000256" key="1">
    <source>
        <dbReference type="ARBA" id="ARBA00022679"/>
    </source>
</evidence>
<dbReference type="Gene3D" id="3.30.420.10">
    <property type="entry name" value="Ribonuclease H-like superfamily/Ribonuclease H"/>
    <property type="match status" value="1"/>
</dbReference>
<dbReference type="GO" id="GO:0003723">
    <property type="term" value="F:RNA binding"/>
    <property type="evidence" value="ECO:0007669"/>
    <property type="project" value="UniProtKB-KW"/>
</dbReference>
<evidence type="ECO:0000256" key="2">
    <source>
        <dbReference type="ARBA" id="ARBA00022695"/>
    </source>
</evidence>
<dbReference type="PROSITE" id="PS00141">
    <property type="entry name" value="ASP_PROTEASE"/>
    <property type="match status" value="1"/>
</dbReference>
<dbReference type="InterPro" id="IPR043128">
    <property type="entry name" value="Rev_trsase/Diguanyl_cyclase"/>
</dbReference>
<dbReference type="Pfam" id="PF13456">
    <property type="entry name" value="RVT_3"/>
    <property type="match status" value="1"/>
</dbReference>
<feature type="region of interest" description="Disordered" evidence="7">
    <location>
        <begin position="341"/>
        <end position="370"/>
    </location>
</feature>
<evidence type="ECO:0000259" key="8">
    <source>
        <dbReference type="Pfam" id="PF13456"/>
    </source>
</evidence>
<dbReference type="InterPro" id="IPR041577">
    <property type="entry name" value="RT_RNaseH_2"/>
</dbReference>
<feature type="region of interest" description="Disordered" evidence="7">
    <location>
        <begin position="567"/>
        <end position="588"/>
    </location>
</feature>
<sequence>MDLDPGCRRGVDVLDLLPGESRGYWKQHSPGKWFRQAKSYGKINNEKAILLLDTGAEVSIVDTAFARKVGCYIDRSQSQECVGIGENVYTTEGRTRIKITLAGSLVYIFDIWVGDLSGQEAILGMDFMVPAGIRLDLADGSLCLPDEIRIQLSGRRQLSNDKVQLVKLDQHLQLGVGESAELPVRLRRSGHDKLWVTRGDLWVPTVVNGQVTPARVSEARRQSPAQRSGPDPDDMVTGERSLDPDPGDDQLKGDDNQYPDIATDDSLALLNSTADLGFSSETQDSERARNPAVGEETVLAVAVSGSNHSETGDGPAIPGAIGEKKTPDPADLRVLVDGQRQQVVDSHRERDQAPDPTDSLDPEPDDSTADEQVCYHESGDLHAEDVAAEMAVLPEVTSTTAEVTIEDIQVGDPDINTPEEIERLRRRIWERRHLLIGKGNALPSAARGVVCDIDVGNAKPIAQRVRKVAPQFRETLSDLIKGLLGAKIISISTSPWASPIVVIIKKNGVDIRLCIDYRLVKRIWTKYCGIVHLIWLVDSGLKNAPQIYQRILDSALYGFTRIPRPGSSGFDKDGSKLDGSGSDEVSTDQSQDESLYLIKPSVLGRRSYIDDILVTAGSWDHLCDRVEDLLDACDRWNLSISVVKSFWGKSKVEYLGHHVSSSGLEANPKDLAALTDLPFPQSLRSMQSFLGSLNYYSRFIEDYAIYAAVLYELREVDFAAMSKTENQTQIQARMARSTPDPDDPAPEQVDPRFDNLDPNSSGSVGVDLRWIRAHRAFDILKERIANTPILRHFDPDKLPVIVVYASTWAISAALMQGHAGVYHTVMFTSRTLKSNELKYGIQVLTRHSTLAWLFRSTGLQGRLGQWAALLSPWTLEIVKCKKGEVEILGVIAASITPRTEVDLALVAIAPKKEPRRQIQTPIPTVLPAARLYGASFDGSARVKRGGGAYSAILWELPEWTVVKARSGYAEGLTVNEAEYHALLLCLDLLEGEDQQRLIVYGDSNLVIRQVRGEIDCKAPGLTLLRQKALDRLRIWPDHDLVHVKRDWNGSADRLASAALQRQARIMVEDEADLRDLVTLNRLDEILKPETIQEWSVARVVPITTGSRAGPRLGGSESSGSRPGRPGSDGSRPAPEVLGEEIVRELRISRLRQAQDEESWISGLKTYLTGRIQRLTQDEVKSYSKISMDYDVDLNDLLYYCPPTRLIATD</sequence>
<accession>A0A9W6XBM5</accession>
<feature type="compositionally biased region" description="Low complexity" evidence="7">
    <location>
        <begin position="1109"/>
        <end position="1132"/>
    </location>
</feature>
<dbReference type="SUPFAM" id="SSF56672">
    <property type="entry name" value="DNA/RNA polymerases"/>
    <property type="match status" value="1"/>
</dbReference>
<organism evidence="10 11">
    <name type="scientific">Phytophthora fragariaefolia</name>
    <dbReference type="NCBI Taxonomy" id="1490495"/>
    <lineage>
        <taxon>Eukaryota</taxon>
        <taxon>Sar</taxon>
        <taxon>Stramenopiles</taxon>
        <taxon>Oomycota</taxon>
        <taxon>Peronosporomycetes</taxon>
        <taxon>Peronosporales</taxon>
        <taxon>Peronosporaceae</taxon>
        <taxon>Phytophthora</taxon>
    </lineage>
</organism>
<dbReference type="InterPro" id="IPR021109">
    <property type="entry name" value="Peptidase_aspartic_dom_sf"/>
</dbReference>
<feature type="region of interest" description="Disordered" evidence="7">
    <location>
        <begin position="729"/>
        <end position="760"/>
    </location>
</feature>
<dbReference type="GO" id="GO:0015074">
    <property type="term" value="P:DNA integration"/>
    <property type="evidence" value="ECO:0007669"/>
    <property type="project" value="UniProtKB-KW"/>
</dbReference>
<dbReference type="Gene3D" id="3.30.70.270">
    <property type="match status" value="2"/>
</dbReference>
<dbReference type="InterPro" id="IPR002156">
    <property type="entry name" value="RNaseH_domain"/>
</dbReference>
<dbReference type="GO" id="GO:0004523">
    <property type="term" value="F:RNA-DNA hybrid ribonuclease activity"/>
    <property type="evidence" value="ECO:0007669"/>
    <property type="project" value="InterPro"/>
</dbReference>
<evidence type="ECO:0000313" key="10">
    <source>
        <dbReference type="EMBL" id="GMF35588.1"/>
    </source>
</evidence>
<dbReference type="InterPro" id="IPR012337">
    <property type="entry name" value="RNaseH-like_sf"/>
</dbReference>
<name>A0A9W6XBM5_9STRA</name>
<keyword evidence="1" id="KW-0808">Transferase</keyword>
<dbReference type="GO" id="GO:0004190">
    <property type="term" value="F:aspartic-type endopeptidase activity"/>
    <property type="evidence" value="ECO:0007669"/>
    <property type="project" value="InterPro"/>
</dbReference>
<dbReference type="OrthoDB" id="117285at2759"/>
<dbReference type="InterPro" id="IPR001969">
    <property type="entry name" value="Aspartic_peptidase_AS"/>
</dbReference>
<feature type="domain" description="Reverse transcriptase/retrotransposon-derived protein RNase H-like" evidence="9">
    <location>
        <begin position="774"/>
        <end position="841"/>
    </location>
</feature>
<dbReference type="Gene3D" id="2.40.70.10">
    <property type="entry name" value="Acid Proteases"/>
    <property type="match status" value="1"/>
</dbReference>
<dbReference type="SUPFAM" id="SSF50630">
    <property type="entry name" value="Acid proteases"/>
    <property type="match status" value="1"/>
</dbReference>
<dbReference type="GO" id="GO:0006508">
    <property type="term" value="P:proteolysis"/>
    <property type="evidence" value="ECO:0007669"/>
    <property type="project" value="InterPro"/>
</dbReference>
<evidence type="ECO:0000256" key="6">
    <source>
        <dbReference type="ARBA" id="ARBA00022918"/>
    </source>
</evidence>
<evidence type="ECO:0000259" key="9">
    <source>
        <dbReference type="Pfam" id="PF17919"/>
    </source>
</evidence>
<dbReference type="PANTHER" id="PTHR33064:SF37">
    <property type="entry name" value="RIBONUCLEASE H"/>
    <property type="match status" value="1"/>
</dbReference>
<dbReference type="InterPro" id="IPR036397">
    <property type="entry name" value="RNaseH_sf"/>
</dbReference>
<dbReference type="InterPro" id="IPR043502">
    <property type="entry name" value="DNA/RNA_pol_sf"/>
</dbReference>
<dbReference type="CDD" id="cd00303">
    <property type="entry name" value="retropepsin_like"/>
    <property type="match status" value="1"/>
</dbReference>
<dbReference type="Proteomes" id="UP001165121">
    <property type="component" value="Unassembled WGS sequence"/>
</dbReference>
<keyword evidence="11" id="KW-1185">Reference proteome</keyword>
<dbReference type="AlphaFoldDB" id="A0A9W6XBM5"/>
<dbReference type="Gene3D" id="3.10.10.10">
    <property type="entry name" value="HIV Type 1 Reverse Transcriptase, subunit A, domain 1"/>
    <property type="match status" value="1"/>
</dbReference>
<dbReference type="Pfam" id="PF17919">
    <property type="entry name" value="RT_RNaseH_2"/>
    <property type="match status" value="1"/>
</dbReference>
<protein>
    <submittedName>
        <fullName evidence="10">Unnamed protein product</fullName>
    </submittedName>
</protein>
<feature type="region of interest" description="Disordered" evidence="7">
    <location>
        <begin position="1105"/>
        <end position="1135"/>
    </location>
</feature>
<feature type="domain" description="RNase H type-1" evidence="8">
    <location>
        <begin position="936"/>
        <end position="1058"/>
    </location>
</feature>
<evidence type="ECO:0000256" key="4">
    <source>
        <dbReference type="ARBA" id="ARBA00022884"/>
    </source>
</evidence>